<protein>
    <submittedName>
        <fullName evidence="1">Uncharacterized protein</fullName>
    </submittedName>
</protein>
<evidence type="ECO:0000313" key="2">
    <source>
        <dbReference type="Proteomes" id="UP000775213"/>
    </source>
</evidence>
<gene>
    <name evidence="1" type="ORF">IEQ34_020734</name>
</gene>
<dbReference type="EMBL" id="JAGFBR010000018">
    <property type="protein sequence ID" value="KAH0450042.1"/>
    <property type="molecule type" value="Genomic_DNA"/>
</dbReference>
<proteinExistence type="predicted"/>
<accession>A0AAV7G1J6</accession>
<keyword evidence="2" id="KW-1185">Reference proteome</keyword>
<dbReference type="AlphaFoldDB" id="A0AAV7G1J6"/>
<sequence>MSIEYSSSNSSKSVDPLGSSFQCKVGNIQYTYEKFEMMGLLYSHCMRVFRQLDVMNIFEKYLLL</sequence>
<comment type="caution">
    <text evidence="1">The sequence shown here is derived from an EMBL/GenBank/DDBJ whole genome shotgun (WGS) entry which is preliminary data.</text>
</comment>
<evidence type="ECO:0000313" key="1">
    <source>
        <dbReference type="EMBL" id="KAH0450042.1"/>
    </source>
</evidence>
<reference evidence="1 2" key="1">
    <citation type="journal article" date="2021" name="Hortic Res">
        <title>Chromosome-scale assembly of the Dendrobium chrysotoxum genome enhances the understanding of orchid evolution.</title>
        <authorList>
            <person name="Zhang Y."/>
            <person name="Zhang G.Q."/>
            <person name="Zhang D."/>
            <person name="Liu X.D."/>
            <person name="Xu X.Y."/>
            <person name="Sun W.H."/>
            <person name="Yu X."/>
            <person name="Zhu X."/>
            <person name="Wang Z.W."/>
            <person name="Zhao X."/>
            <person name="Zhong W.Y."/>
            <person name="Chen H."/>
            <person name="Yin W.L."/>
            <person name="Huang T."/>
            <person name="Niu S.C."/>
            <person name="Liu Z.J."/>
        </authorList>
    </citation>
    <scope>NUCLEOTIDE SEQUENCE [LARGE SCALE GENOMIC DNA]</scope>
    <source>
        <strain evidence="1">Lindl</strain>
    </source>
</reference>
<name>A0AAV7G1J6_DENCH</name>
<organism evidence="1 2">
    <name type="scientific">Dendrobium chrysotoxum</name>
    <name type="common">Orchid</name>
    <dbReference type="NCBI Taxonomy" id="161865"/>
    <lineage>
        <taxon>Eukaryota</taxon>
        <taxon>Viridiplantae</taxon>
        <taxon>Streptophyta</taxon>
        <taxon>Embryophyta</taxon>
        <taxon>Tracheophyta</taxon>
        <taxon>Spermatophyta</taxon>
        <taxon>Magnoliopsida</taxon>
        <taxon>Liliopsida</taxon>
        <taxon>Asparagales</taxon>
        <taxon>Orchidaceae</taxon>
        <taxon>Epidendroideae</taxon>
        <taxon>Malaxideae</taxon>
        <taxon>Dendrobiinae</taxon>
        <taxon>Dendrobium</taxon>
    </lineage>
</organism>
<dbReference type="Proteomes" id="UP000775213">
    <property type="component" value="Unassembled WGS sequence"/>
</dbReference>